<keyword evidence="4" id="KW-1185">Reference proteome</keyword>
<dbReference type="EMBL" id="CP036525">
    <property type="protein sequence ID" value="QDT05876.1"/>
    <property type="molecule type" value="Genomic_DNA"/>
</dbReference>
<dbReference type="Pfam" id="PF03334">
    <property type="entry name" value="PhaG_MnhG_YufB"/>
    <property type="match status" value="1"/>
</dbReference>
<keyword evidence="2" id="KW-1133">Transmembrane helix</keyword>
<name>A0A517NFG9_9BACT</name>
<gene>
    <name evidence="3" type="primary">mnhG1</name>
    <name evidence="3" type="ORF">K227x_42810</name>
</gene>
<sequence>METMVPLAMDAISWFFLVVGSVFAVIGGIGIVRLPEFFSRMHGAGITDTMGAGMILVGLMFQADTPLVVVKLLAILFFLTVTSPSSCHALAHSALAQGMKPVLDVRQPRQPEAAESDDTLGKS</sequence>
<dbReference type="RefSeq" id="WP_246145965.1">
    <property type="nucleotide sequence ID" value="NZ_CP036525.1"/>
</dbReference>
<dbReference type="AlphaFoldDB" id="A0A517NFG9"/>
<dbReference type="PANTHER" id="PTHR34703">
    <property type="entry name" value="ANTIPORTER SUBUNIT MNHG2-RELATED"/>
    <property type="match status" value="1"/>
</dbReference>
<proteinExistence type="predicted"/>
<keyword evidence="2" id="KW-0472">Membrane</keyword>
<evidence type="ECO:0000256" key="2">
    <source>
        <dbReference type="SAM" id="Phobius"/>
    </source>
</evidence>
<reference evidence="3 4" key="1">
    <citation type="submission" date="2019-02" db="EMBL/GenBank/DDBJ databases">
        <title>Deep-cultivation of Planctomycetes and their phenomic and genomic characterization uncovers novel biology.</title>
        <authorList>
            <person name="Wiegand S."/>
            <person name="Jogler M."/>
            <person name="Boedeker C."/>
            <person name="Pinto D."/>
            <person name="Vollmers J."/>
            <person name="Rivas-Marin E."/>
            <person name="Kohn T."/>
            <person name="Peeters S.H."/>
            <person name="Heuer A."/>
            <person name="Rast P."/>
            <person name="Oberbeckmann S."/>
            <person name="Bunk B."/>
            <person name="Jeske O."/>
            <person name="Meyerdierks A."/>
            <person name="Storesund J.E."/>
            <person name="Kallscheuer N."/>
            <person name="Luecker S."/>
            <person name="Lage O.M."/>
            <person name="Pohl T."/>
            <person name="Merkel B.J."/>
            <person name="Hornburger P."/>
            <person name="Mueller R.-W."/>
            <person name="Bruemmer F."/>
            <person name="Labrenz M."/>
            <person name="Spormann A.M."/>
            <person name="Op den Camp H."/>
            <person name="Overmann J."/>
            <person name="Amann R."/>
            <person name="Jetten M.S.M."/>
            <person name="Mascher T."/>
            <person name="Medema M.H."/>
            <person name="Devos D.P."/>
            <person name="Kaster A.-K."/>
            <person name="Ovreas L."/>
            <person name="Rohde M."/>
            <person name="Galperin M.Y."/>
            <person name="Jogler C."/>
        </authorList>
    </citation>
    <scope>NUCLEOTIDE SEQUENCE [LARGE SCALE GENOMIC DNA]</scope>
    <source>
        <strain evidence="3 4">K22_7</strain>
    </source>
</reference>
<feature type="compositionally biased region" description="Acidic residues" evidence="1">
    <location>
        <begin position="114"/>
        <end position="123"/>
    </location>
</feature>
<keyword evidence="2" id="KW-0812">Transmembrane</keyword>
<protein>
    <submittedName>
        <fullName evidence="3">Na(+)/H(+) antiporter subunit G1</fullName>
    </submittedName>
</protein>
<dbReference type="PANTHER" id="PTHR34703:SF1">
    <property type="entry name" value="ANTIPORTER SUBUNIT MNHG2-RELATED"/>
    <property type="match status" value="1"/>
</dbReference>
<accession>A0A517NFG9</accession>
<evidence type="ECO:0000313" key="4">
    <source>
        <dbReference type="Proteomes" id="UP000318538"/>
    </source>
</evidence>
<evidence type="ECO:0000256" key="1">
    <source>
        <dbReference type="SAM" id="MobiDB-lite"/>
    </source>
</evidence>
<evidence type="ECO:0000313" key="3">
    <source>
        <dbReference type="EMBL" id="QDT05876.1"/>
    </source>
</evidence>
<dbReference type="InterPro" id="IPR005133">
    <property type="entry name" value="PhaG_MnhG_YufB"/>
</dbReference>
<organism evidence="3 4">
    <name type="scientific">Rubripirellula lacrimiformis</name>
    <dbReference type="NCBI Taxonomy" id="1930273"/>
    <lineage>
        <taxon>Bacteria</taxon>
        <taxon>Pseudomonadati</taxon>
        <taxon>Planctomycetota</taxon>
        <taxon>Planctomycetia</taxon>
        <taxon>Pirellulales</taxon>
        <taxon>Pirellulaceae</taxon>
        <taxon>Rubripirellula</taxon>
    </lineage>
</organism>
<feature type="transmembrane region" description="Helical" evidence="2">
    <location>
        <begin position="69"/>
        <end position="91"/>
    </location>
</feature>
<dbReference type="KEGG" id="rlc:K227x_42810"/>
<feature type="transmembrane region" description="Helical" evidence="2">
    <location>
        <begin position="44"/>
        <end position="63"/>
    </location>
</feature>
<feature type="region of interest" description="Disordered" evidence="1">
    <location>
        <begin position="102"/>
        <end position="123"/>
    </location>
</feature>
<dbReference type="Proteomes" id="UP000318538">
    <property type="component" value="Chromosome"/>
</dbReference>
<dbReference type="GO" id="GO:0015385">
    <property type="term" value="F:sodium:proton antiporter activity"/>
    <property type="evidence" value="ECO:0007669"/>
    <property type="project" value="TreeGrafter"/>
</dbReference>
<dbReference type="NCBIfam" id="TIGR01300">
    <property type="entry name" value="CPA3_mnhG_phaG"/>
    <property type="match status" value="1"/>
</dbReference>
<feature type="transmembrane region" description="Helical" evidence="2">
    <location>
        <begin position="12"/>
        <end position="32"/>
    </location>
</feature>